<comment type="caution">
    <text evidence="1">The sequence shown here is derived from an EMBL/GenBank/DDBJ whole genome shotgun (WGS) entry which is preliminary data.</text>
</comment>
<dbReference type="EMBL" id="ABDF02000092">
    <property type="protein sequence ID" value="EHK15738.1"/>
    <property type="molecule type" value="Genomic_DNA"/>
</dbReference>
<organism evidence="1 2">
    <name type="scientific">Hypocrea virens (strain Gv29-8 / FGSC 10586)</name>
    <name type="common">Gliocladium virens</name>
    <name type="synonym">Trichoderma virens</name>
    <dbReference type="NCBI Taxonomy" id="413071"/>
    <lineage>
        <taxon>Eukaryota</taxon>
        <taxon>Fungi</taxon>
        <taxon>Dikarya</taxon>
        <taxon>Ascomycota</taxon>
        <taxon>Pezizomycotina</taxon>
        <taxon>Sordariomycetes</taxon>
        <taxon>Hypocreomycetidae</taxon>
        <taxon>Hypocreales</taxon>
        <taxon>Hypocreaceae</taxon>
        <taxon>Trichoderma</taxon>
    </lineage>
</organism>
<sequence length="73" mass="8070">MSETNVWLYGLPNYQGAVYEYDGSQYGCKTVGEGVTNDCQLASKLFNISADGRDLPLAPNFGVRSIECETWEP</sequence>
<reference evidence="1 2" key="1">
    <citation type="journal article" date="2011" name="Genome Biol.">
        <title>Comparative genome sequence analysis underscores mycoparasitism as the ancestral life style of Trichoderma.</title>
        <authorList>
            <person name="Kubicek C.P."/>
            <person name="Herrera-Estrella A."/>
            <person name="Seidl-Seiboth V."/>
            <person name="Martinez D.A."/>
            <person name="Druzhinina I.S."/>
            <person name="Thon M."/>
            <person name="Zeilinger S."/>
            <person name="Casas-Flores S."/>
            <person name="Horwitz B.A."/>
            <person name="Mukherjee P.K."/>
            <person name="Mukherjee M."/>
            <person name="Kredics L."/>
            <person name="Alcaraz L.D."/>
            <person name="Aerts A."/>
            <person name="Antal Z."/>
            <person name="Atanasova L."/>
            <person name="Cervantes-Badillo M.G."/>
            <person name="Challacombe J."/>
            <person name="Chertkov O."/>
            <person name="McCluskey K."/>
            <person name="Coulpier F."/>
            <person name="Deshpande N."/>
            <person name="von Doehren H."/>
            <person name="Ebbole D.J."/>
            <person name="Esquivel-Naranjo E.U."/>
            <person name="Fekete E."/>
            <person name="Flipphi M."/>
            <person name="Glaser F."/>
            <person name="Gomez-Rodriguez E.Y."/>
            <person name="Gruber S."/>
            <person name="Han C."/>
            <person name="Henrissat B."/>
            <person name="Hermosa R."/>
            <person name="Hernandez-Onate M."/>
            <person name="Karaffa L."/>
            <person name="Kosti I."/>
            <person name="Le Crom S."/>
            <person name="Lindquist E."/>
            <person name="Lucas S."/>
            <person name="Luebeck M."/>
            <person name="Luebeck P.S."/>
            <person name="Margeot A."/>
            <person name="Metz B."/>
            <person name="Misra M."/>
            <person name="Nevalainen H."/>
            <person name="Omann M."/>
            <person name="Packer N."/>
            <person name="Perrone G."/>
            <person name="Uresti-Rivera E.E."/>
            <person name="Salamov A."/>
            <person name="Schmoll M."/>
            <person name="Seiboth B."/>
            <person name="Shapiro H."/>
            <person name="Sukno S."/>
            <person name="Tamayo-Ramos J.A."/>
            <person name="Tisch D."/>
            <person name="Wiest A."/>
            <person name="Wilkinson H.H."/>
            <person name="Zhang M."/>
            <person name="Coutinho P.M."/>
            <person name="Kenerley C.M."/>
            <person name="Monte E."/>
            <person name="Baker S.E."/>
            <person name="Grigoriev I.V."/>
        </authorList>
    </citation>
    <scope>NUCLEOTIDE SEQUENCE [LARGE SCALE GENOMIC DNA]</scope>
    <source>
        <strain evidence="2">Gv29-8 / FGSC 10586</strain>
    </source>
</reference>
<dbReference type="VEuPathDB" id="FungiDB:TRIVIDRAFT_228765"/>
<keyword evidence="2" id="KW-1185">Reference proteome</keyword>
<accession>G9NDH1</accession>
<dbReference type="OrthoDB" id="10315530at2759"/>
<dbReference type="AlphaFoldDB" id="G9NDH1"/>
<evidence type="ECO:0000313" key="2">
    <source>
        <dbReference type="Proteomes" id="UP000007115"/>
    </source>
</evidence>
<gene>
    <name evidence="1" type="ORF">TRIVIDRAFT_228765</name>
</gene>
<dbReference type="GeneID" id="25792204"/>
<name>G9NDH1_HYPVG</name>
<dbReference type="HOGENOM" id="CLU_2705136_0_0_1"/>
<proteinExistence type="predicted"/>
<evidence type="ECO:0000313" key="1">
    <source>
        <dbReference type="EMBL" id="EHK15738.1"/>
    </source>
</evidence>
<dbReference type="Proteomes" id="UP000007115">
    <property type="component" value="Unassembled WGS sequence"/>
</dbReference>
<dbReference type="InParanoid" id="G9NDH1"/>
<protein>
    <submittedName>
        <fullName evidence="1">Uncharacterized protein</fullName>
    </submittedName>
</protein>
<dbReference type="RefSeq" id="XP_013949931.1">
    <property type="nucleotide sequence ID" value="XM_014094456.1"/>
</dbReference>